<evidence type="ECO:0000313" key="2">
    <source>
        <dbReference type="Proteomes" id="UP000181951"/>
    </source>
</evidence>
<protein>
    <submittedName>
        <fullName evidence="1">Uncharacterized protein</fullName>
    </submittedName>
</protein>
<accession>A0A1H8TSI5</accession>
<dbReference type="AlphaFoldDB" id="A0A1H8TSI5"/>
<evidence type="ECO:0000313" key="1">
    <source>
        <dbReference type="EMBL" id="SEO93398.1"/>
    </source>
</evidence>
<proteinExistence type="predicted"/>
<dbReference type="Proteomes" id="UP000181951">
    <property type="component" value="Unassembled WGS sequence"/>
</dbReference>
<sequence length="259" mass="26660">MSPTPDPLLSNTLLTDSYADGLHAARERLHTLMGVAGIQLHLGYPDETPRADLLPLGTADERTVAELAAHICPAVDGAERTAGILHAIELLQSAASQAGLALQVGEPQVHQGGSGRVQLGLIDHATVTALAALIEHSCTSLVEAAGALDSALSAIDVTASAIARGGAVHVNEITVPEGVVLLRHLAPENAIGDIDPDGQAAGEDLADRLDKAVKAMTGGIFDAAYSPYCRKCSESPSLLFEGRLKPSQAPGLPSRAQST</sequence>
<name>A0A1H8TSI5_9ACTN</name>
<reference evidence="1 2" key="1">
    <citation type="submission" date="2016-10" db="EMBL/GenBank/DDBJ databases">
        <authorList>
            <person name="de Groot N.N."/>
        </authorList>
    </citation>
    <scope>NUCLEOTIDE SEQUENCE [LARGE SCALE GENOMIC DNA]</scope>
    <source>
        <strain evidence="1 2">CGMCC 4.2026</strain>
    </source>
</reference>
<keyword evidence="2" id="KW-1185">Reference proteome</keyword>
<organism evidence="1 2">
    <name type="scientific">Actinacidiphila rubida</name>
    <dbReference type="NCBI Taxonomy" id="310780"/>
    <lineage>
        <taxon>Bacteria</taxon>
        <taxon>Bacillati</taxon>
        <taxon>Actinomycetota</taxon>
        <taxon>Actinomycetes</taxon>
        <taxon>Kitasatosporales</taxon>
        <taxon>Streptomycetaceae</taxon>
        <taxon>Actinacidiphila</taxon>
    </lineage>
</organism>
<dbReference type="RefSeq" id="WP_069467164.1">
    <property type="nucleotide sequence ID" value="NZ_FODD01000057.1"/>
</dbReference>
<dbReference type="EMBL" id="FODD01000057">
    <property type="protein sequence ID" value="SEO93398.1"/>
    <property type="molecule type" value="Genomic_DNA"/>
</dbReference>
<gene>
    <name evidence="1" type="ORF">SAMN05216267_105716</name>
</gene>